<keyword evidence="1" id="KW-0808">Transferase</keyword>
<dbReference type="InterPro" id="IPR027417">
    <property type="entry name" value="P-loop_NTPase"/>
</dbReference>
<accession>A0ABW6AFU8</accession>
<keyword evidence="2" id="KW-1185">Reference proteome</keyword>
<reference evidence="2" key="1">
    <citation type="journal article" date="2019" name="Int. J. Syst. Evol. Microbiol.">
        <title>The Global Catalogue of Microorganisms (GCM) 10K type strain sequencing project: providing services to taxonomists for standard genome sequencing and annotation.</title>
        <authorList>
            <consortium name="The Broad Institute Genomics Platform"/>
            <consortium name="The Broad Institute Genome Sequencing Center for Infectious Disease"/>
            <person name="Wu L."/>
            <person name="Ma J."/>
        </authorList>
    </citation>
    <scope>NUCLEOTIDE SEQUENCE [LARGE SCALE GENOMIC DNA]</scope>
    <source>
        <strain evidence="2">KCTC 52490</strain>
    </source>
</reference>
<evidence type="ECO:0000313" key="1">
    <source>
        <dbReference type="EMBL" id="MFD2934311.1"/>
    </source>
</evidence>
<gene>
    <name evidence="1" type="ORF">ACFS25_11000</name>
</gene>
<sequence>MNKYLAFGLTIETEVDFNGVLQDSTAATDVLIKEGAIPEKANRPTRIHRRGVMAKFGVADTRLLLDWEGVGKFSVSEGKEIVYQNLGADIGTLRLFLLSEVIGLLLYQRGLFLLHGSAVKIGNNSSVFLGIPGAGKSTTAAAFGKAGHTVLTDDLVAIKLINTKPFVVPGFGQYKIWENTVNGLKIDRSTLKPSFEGASKFLVMQPLSDFPQTPTPLKNITLLYPANSRKKNESIKPLLAPVELLKHFPLPIQLLTSTYLQKHFTDALKIAQFATINQLKRPDGFEALAQFVQAF</sequence>
<organism evidence="1 2">
    <name type="scientific">Spirosoma flavum</name>
    <dbReference type="NCBI Taxonomy" id="2048557"/>
    <lineage>
        <taxon>Bacteria</taxon>
        <taxon>Pseudomonadati</taxon>
        <taxon>Bacteroidota</taxon>
        <taxon>Cytophagia</taxon>
        <taxon>Cytophagales</taxon>
        <taxon>Cytophagaceae</taxon>
        <taxon>Spirosoma</taxon>
    </lineage>
</organism>
<comment type="caution">
    <text evidence="1">The sequence shown here is derived from an EMBL/GenBank/DDBJ whole genome shotgun (WGS) entry which is preliminary data.</text>
</comment>
<protein>
    <submittedName>
        <fullName evidence="1">Serine kinase</fullName>
    </submittedName>
</protein>
<dbReference type="GO" id="GO:0016301">
    <property type="term" value="F:kinase activity"/>
    <property type="evidence" value="ECO:0007669"/>
    <property type="project" value="UniProtKB-KW"/>
</dbReference>
<name>A0ABW6AFU8_9BACT</name>
<dbReference type="RefSeq" id="WP_381499930.1">
    <property type="nucleotide sequence ID" value="NZ_JBHUOM010000002.1"/>
</dbReference>
<keyword evidence="1" id="KW-0418">Kinase</keyword>
<dbReference type="Proteomes" id="UP001597512">
    <property type="component" value="Unassembled WGS sequence"/>
</dbReference>
<dbReference type="SUPFAM" id="SSF53795">
    <property type="entry name" value="PEP carboxykinase-like"/>
    <property type="match status" value="1"/>
</dbReference>
<evidence type="ECO:0000313" key="2">
    <source>
        <dbReference type="Proteomes" id="UP001597512"/>
    </source>
</evidence>
<dbReference type="EMBL" id="JBHUOM010000002">
    <property type="protein sequence ID" value="MFD2934311.1"/>
    <property type="molecule type" value="Genomic_DNA"/>
</dbReference>
<proteinExistence type="predicted"/>
<dbReference type="Gene3D" id="3.40.50.300">
    <property type="entry name" value="P-loop containing nucleotide triphosphate hydrolases"/>
    <property type="match status" value="1"/>
</dbReference>